<keyword evidence="2" id="KW-0645">Protease</keyword>
<proteinExistence type="predicted"/>
<evidence type="ECO:0000313" key="3">
    <source>
        <dbReference type="Proteomes" id="UP001595979"/>
    </source>
</evidence>
<dbReference type="EMBL" id="JBHSOH010000009">
    <property type="protein sequence ID" value="MFC5848641.1"/>
    <property type="molecule type" value="Genomic_DNA"/>
</dbReference>
<dbReference type="GO" id="GO:0008233">
    <property type="term" value="F:peptidase activity"/>
    <property type="evidence" value="ECO:0007669"/>
    <property type="project" value="UniProtKB-KW"/>
</dbReference>
<reference evidence="3" key="1">
    <citation type="journal article" date="2019" name="Int. J. Syst. Evol. Microbiol.">
        <title>The Global Catalogue of Microorganisms (GCM) 10K type strain sequencing project: providing services to taxonomists for standard genome sequencing and annotation.</title>
        <authorList>
            <consortium name="The Broad Institute Genomics Platform"/>
            <consortium name="The Broad Institute Genome Sequencing Center for Infectious Disease"/>
            <person name="Wu L."/>
            <person name="Ma J."/>
        </authorList>
    </citation>
    <scope>NUCLEOTIDE SEQUENCE [LARGE SCALE GENOMIC DNA]</scope>
    <source>
        <strain evidence="3">CGMCC 1.15053</strain>
    </source>
</reference>
<organism evidence="2 3">
    <name type="scientific">Deinococcus petrolearius</name>
    <dbReference type="NCBI Taxonomy" id="1751295"/>
    <lineage>
        <taxon>Bacteria</taxon>
        <taxon>Thermotogati</taxon>
        <taxon>Deinococcota</taxon>
        <taxon>Deinococci</taxon>
        <taxon>Deinococcales</taxon>
        <taxon>Deinococcaceae</taxon>
        <taxon>Deinococcus</taxon>
    </lineage>
</organism>
<sequence length="268" mass="29541">MAARLRQVYLEPGTVGLRALLPEREDPAGALVGALRAHRDYYASIRAESLQVIRTLPARLEPVLERLSGLFPELEADLYVAVGALGRGGTLGREGGRRFAVVGLDFFCGGPHAATGSLSAWQRSVLHPADALPGVVAHELIHTLQPELRVEELTLRQAVLAEGTAEYLGWLISGETVHARLHEYGLIHEGELKRRLQADLAAGAPLERWLYQGEQAGDEPADLGYFLGSRIVQAYHERYRDRADVLHELLHFALRDPQAFTRLSGYFG</sequence>
<comment type="caution">
    <text evidence="2">The sequence shown here is derived from an EMBL/GenBank/DDBJ whole genome shotgun (WGS) entry which is preliminary data.</text>
</comment>
<evidence type="ECO:0000313" key="2">
    <source>
        <dbReference type="EMBL" id="MFC5848641.1"/>
    </source>
</evidence>
<accession>A0ABW1DJ24</accession>
<dbReference type="Proteomes" id="UP001595979">
    <property type="component" value="Unassembled WGS sequence"/>
</dbReference>
<dbReference type="GO" id="GO:0006508">
    <property type="term" value="P:proteolysis"/>
    <property type="evidence" value="ECO:0007669"/>
    <property type="project" value="UniProtKB-KW"/>
</dbReference>
<dbReference type="RefSeq" id="WP_380048884.1">
    <property type="nucleotide sequence ID" value="NZ_JBHSOH010000009.1"/>
</dbReference>
<evidence type="ECO:0000259" key="1">
    <source>
        <dbReference type="Pfam" id="PF10026"/>
    </source>
</evidence>
<dbReference type="Pfam" id="PF10026">
    <property type="entry name" value="DUF2268"/>
    <property type="match status" value="1"/>
</dbReference>
<name>A0ABW1DJ24_9DEIO</name>
<keyword evidence="3" id="KW-1185">Reference proteome</keyword>
<protein>
    <submittedName>
        <fullName evidence="2">DUF2268 domain-containing putative Zn-dependent protease</fullName>
    </submittedName>
</protein>
<feature type="domain" description="DUF2268" evidence="1">
    <location>
        <begin position="129"/>
        <end position="240"/>
    </location>
</feature>
<dbReference type="InterPro" id="IPR018728">
    <property type="entry name" value="DUF2268"/>
</dbReference>
<keyword evidence="2" id="KW-0378">Hydrolase</keyword>
<gene>
    <name evidence="2" type="ORF">ACFPQ6_09990</name>
</gene>